<protein>
    <recommendedName>
        <fullName evidence="11">TonB C-terminal domain-containing protein</fullName>
    </recommendedName>
</protein>
<evidence type="ECO:0000256" key="7">
    <source>
        <dbReference type="ARBA" id="ARBA00022927"/>
    </source>
</evidence>
<dbReference type="GO" id="GO:0055085">
    <property type="term" value="P:transmembrane transport"/>
    <property type="evidence" value="ECO:0007669"/>
    <property type="project" value="InterPro"/>
</dbReference>
<evidence type="ECO:0000256" key="1">
    <source>
        <dbReference type="ARBA" id="ARBA00004383"/>
    </source>
</evidence>
<dbReference type="Gene3D" id="3.30.1150.10">
    <property type="match status" value="1"/>
</dbReference>
<dbReference type="GO" id="GO:0031992">
    <property type="term" value="F:energy transducer activity"/>
    <property type="evidence" value="ECO:0007669"/>
    <property type="project" value="TreeGrafter"/>
</dbReference>
<evidence type="ECO:0000259" key="11">
    <source>
        <dbReference type="PROSITE" id="PS52015"/>
    </source>
</evidence>
<dbReference type="Pfam" id="PF03544">
    <property type="entry name" value="TonB_C"/>
    <property type="match status" value="1"/>
</dbReference>
<dbReference type="InterPro" id="IPR037682">
    <property type="entry name" value="TonB_C"/>
</dbReference>
<feature type="transmembrane region" description="Helical" evidence="10">
    <location>
        <begin position="6"/>
        <end position="24"/>
    </location>
</feature>
<evidence type="ECO:0000256" key="4">
    <source>
        <dbReference type="ARBA" id="ARBA00022475"/>
    </source>
</evidence>
<dbReference type="InterPro" id="IPR051045">
    <property type="entry name" value="TonB-dependent_transducer"/>
</dbReference>
<sequence>MKTYRLYIMILVSTGIHLVAFGFWNQLSQTIYVSTDLHRTTFNVALTKPAHLTPETPPSNKTRQIKTAVIQPQSTHRQTALKSKTKTARPLDKQLTETKITEVQPASAEAVLPDHNNKISESSPQQFALLNNDMVKELQSEFQARFKYPMLARKRGWQGKVILALHINVQGKISDIAVKRSSGYKVLDHNAVKTFKEIGKLSPNLYDQMNSTHSFNIPIIYQLNGG</sequence>
<keyword evidence="7" id="KW-0653">Protein transport</keyword>
<dbReference type="EMBL" id="UOFR01000012">
    <property type="protein sequence ID" value="VAW91487.1"/>
    <property type="molecule type" value="Genomic_DNA"/>
</dbReference>
<feature type="domain" description="TonB C-terminal" evidence="11">
    <location>
        <begin position="133"/>
        <end position="226"/>
    </location>
</feature>
<accession>A0A3B0ZVV0</accession>
<dbReference type="NCBIfam" id="TIGR01352">
    <property type="entry name" value="tonB_Cterm"/>
    <property type="match status" value="1"/>
</dbReference>
<evidence type="ECO:0000256" key="5">
    <source>
        <dbReference type="ARBA" id="ARBA00022519"/>
    </source>
</evidence>
<evidence type="ECO:0000256" key="9">
    <source>
        <dbReference type="ARBA" id="ARBA00023136"/>
    </source>
</evidence>
<gene>
    <name evidence="12" type="ORF">MNBD_GAMMA21-1058</name>
</gene>
<evidence type="ECO:0000256" key="6">
    <source>
        <dbReference type="ARBA" id="ARBA00022692"/>
    </source>
</evidence>
<comment type="subcellular location">
    <subcellularLocation>
        <location evidence="1">Cell inner membrane</location>
        <topology evidence="1">Single-pass membrane protein</topology>
        <orientation evidence="1">Periplasmic side</orientation>
    </subcellularLocation>
</comment>
<organism evidence="12">
    <name type="scientific">hydrothermal vent metagenome</name>
    <dbReference type="NCBI Taxonomy" id="652676"/>
    <lineage>
        <taxon>unclassified sequences</taxon>
        <taxon>metagenomes</taxon>
        <taxon>ecological metagenomes</taxon>
    </lineage>
</organism>
<evidence type="ECO:0000256" key="8">
    <source>
        <dbReference type="ARBA" id="ARBA00022989"/>
    </source>
</evidence>
<dbReference type="InterPro" id="IPR006260">
    <property type="entry name" value="TonB/TolA_C"/>
</dbReference>
<dbReference type="AlphaFoldDB" id="A0A3B0ZVV0"/>
<dbReference type="GO" id="GO:0098797">
    <property type="term" value="C:plasma membrane protein complex"/>
    <property type="evidence" value="ECO:0007669"/>
    <property type="project" value="TreeGrafter"/>
</dbReference>
<keyword evidence="8 10" id="KW-1133">Transmembrane helix</keyword>
<comment type="similarity">
    <text evidence="2">Belongs to the TonB family.</text>
</comment>
<evidence type="ECO:0000256" key="10">
    <source>
        <dbReference type="SAM" id="Phobius"/>
    </source>
</evidence>
<keyword evidence="6 10" id="KW-0812">Transmembrane</keyword>
<keyword evidence="3" id="KW-0813">Transport</keyword>
<dbReference type="GO" id="GO:0015031">
    <property type="term" value="P:protein transport"/>
    <property type="evidence" value="ECO:0007669"/>
    <property type="project" value="UniProtKB-KW"/>
</dbReference>
<reference evidence="12" key="1">
    <citation type="submission" date="2018-06" db="EMBL/GenBank/DDBJ databases">
        <authorList>
            <person name="Zhirakovskaya E."/>
        </authorList>
    </citation>
    <scope>NUCLEOTIDE SEQUENCE</scope>
</reference>
<keyword evidence="5" id="KW-0997">Cell inner membrane</keyword>
<evidence type="ECO:0000256" key="3">
    <source>
        <dbReference type="ARBA" id="ARBA00022448"/>
    </source>
</evidence>
<dbReference type="PROSITE" id="PS52015">
    <property type="entry name" value="TONB_CTD"/>
    <property type="match status" value="1"/>
</dbReference>
<name>A0A3B0ZVV0_9ZZZZ</name>
<dbReference type="PANTHER" id="PTHR33446">
    <property type="entry name" value="PROTEIN TONB-RELATED"/>
    <property type="match status" value="1"/>
</dbReference>
<keyword evidence="9 10" id="KW-0472">Membrane</keyword>
<keyword evidence="4" id="KW-1003">Cell membrane</keyword>
<proteinExistence type="inferred from homology"/>
<dbReference type="SUPFAM" id="SSF74653">
    <property type="entry name" value="TolA/TonB C-terminal domain"/>
    <property type="match status" value="1"/>
</dbReference>
<evidence type="ECO:0000256" key="2">
    <source>
        <dbReference type="ARBA" id="ARBA00006555"/>
    </source>
</evidence>
<dbReference type="PANTHER" id="PTHR33446:SF2">
    <property type="entry name" value="PROTEIN TONB"/>
    <property type="match status" value="1"/>
</dbReference>
<evidence type="ECO:0000313" key="12">
    <source>
        <dbReference type="EMBL" id="VAW91487.1"/>
    </source>
</evidence>